<dbReference type="STRING" id="1826909.A5893_15125"/>
<gene>
    <name evidence="1" type="ORF">A5893_15125</name>
</gene>
<dbReference type="OrthoDB" id="9798250at2"/>
<dbReference type="RefSeq" id="WP_068823526.1">
    <property type="nucleotide sequence ID" value="NZ_LWHJ01000031.1"/>
</dbReference>
<proteinExistence type="predicted"/>
<dbReference type="Pfam" id="PF09837">
    <property type="entry name" value="DUF2064"/>
    <property type="match status" value="1"/>
</dbReference>
<evidence type="ECO:0008006" key="3">
    <source>
        <dbReference type="Google" id="ProtNLM"/>
    </source>
</evidence>
<dbReference type="NCBIfam" id="TIGR04282">
    <property type="entry name" value="glyco_like_cofC"/>
    <property type="match status" value="1"/>
</dbReference>
<dbReference type="AlphaFoldDB" id="A0A179DCE3"/>
<reference evidence="1 2" key="2">
    <citation type="submission" date="2016-06" db="EMBL/GenBank/DDBJ databases">
        <title>Pedobacter psychrophilus sp. nov., isolated from Antarctic fragmentary rock.</title>
        <authorList>
            <person name="Svec P."/>
        </authorList>
    </citation>
    <scope>NUCLEOTIDE SEQUENCE [LARGE SCALE GENOMIC DNA]</scope>
    <source>
        <strain evidence="1 2">CCM 8644</strain>
    </source>
</reference>
<name>A0A179DCE3_9SPHI</name>
<accession>A0A179DCE3</accession>
<dbReference type="PANTHER" id="PTHR36529:SF1">
    <property type="entry name" value="GLYCOSYLTRANSFERASE"/>
    <property type="match status" value="1"/>
</dbReference>
<organism evidence="1 2">
    <name type="scientific">Pedobacter psychrophilus</name>
    <dbReference type="NCBI Taxonomy" id="1826909"/>
    <lineage>
        <taxon>Bacteria</taxon>
        <taxon>Pseudomonadati</taxon>
        <taxon>Bacteroidota</taxon>
        <taxon>Sphingobacteriia</taxon>
        <taxon>Sphingobacteriales</taxon>
        <taxon>Sphingobacteriaceae</taxon>
        <taxon>Pedobacter</taxon>
    </lineage>
</organism>
<dbReference type="EMBL" id="LWHJ01000031">
    <property type="protein sequence ID" value="OAQ38133.1"/>
    <property type="molecule type" value="Genomic_DNA"/>
</dbReference>
<dbReference type="InterPro" id="IPR018641">
    <property type="entry name" value="Trfase_1_rSAM/seldom-assoc"/>
</dbReference>
<sequence>MNKEAIIIFLKYPELGRSKTRLAATIGNENALKVYKELLNHTNLITKDLNCDKFLFYDKMSSNKVPWGDEIYHTAYQKESDLGGRMEDAFEQLFNKGYKRVLIVGSDCYELDQNVIENAFEKLKDKNVVIGPAKDGGYYLLGLSEMIKPIFSDVEWSTENVYSDTVKILESLNINHDTTATLSDIDVFEDLPEELKLLIS</sequence>
<reference evidence="1 2" key="1">
    <citation type="submission" date="2016-04" db="EMBL/GenBank/DDBJ databases">
        <authorList>
            <person name="Evans L.H."/>
            <person name="Alamgir A."/>
            <person name="Owens N."/>
            <person name="Weber N.D."/>
            <person name="Virtaneva K."/>
            <person name="Barbian K."/>
            <person name="Babar A."/>
            <person name="Rosenke K."/>
        </authorList>
    </citation>
    <scope>NUCLEOTIDE SEQUENCE [LARGE SCALE GENOMIC DNA]</scope>
    <source>
        <strain evidence="1 2">CCM 8644</strain>
    </source>
</reference>
<comment type="caution">
    <text evidence="1">The sequence shown here is derived from an EMBL/GenBank/DDBJ whole genome shotgun (WGS) entry which is preliminary data.</text>
</comment>
<dbReference type="Proteomes" id="UP000078459">
    <property type="component" value="Unassembled WGS sequence"/>
</dbReference>
<dbReference type="Gene3D" id="3.90.550.10">
    <property type="entry name" value="Spore Coat Polysaccharide Biosynthesis Protein SpsA, Chain A"/>
    <property type="match status" value="1"/>
</dbReference>
<dbReference type="InterPro" id="IPR029044">
    <property type="entry name" value="Nucleotide-diphossugar_trans"/>
</dbReference>
<dbReference type="PANTHER" id="PTHR36529">
    <property type="entry name" value="SLL1095 PROTEIN"/>
    <property type="match status" value="1"/>
</dbReference>
<protein>
    <recommendedName>
        <fullName evidence="3">Glycosyltransferase</fullName>
    </recommendedName>
</protein>
<evidence type="ECO:0000313" key="1">
    <source>
        <dbReference type="EMBL" id="OAQ38133.1"/>
    </source>
</evidence>
<keyword evidence="2" id="KW-1185">Reference proteome</keyword>
<dbReference type="SUPFAM" id="SSF53448">
    <property type="entry name" value="Nucleotide-diphospho-sugar transferases"/>
    <property type="match status" value="1"/>
</dbReference>
<evidence type="ECO:0000313" key="2">
    <source>
        <dbReference type="Proteomes" id="UP000078459"/>
    </source>
</evidence>